<sequence length="116" mass="12561">MDAFFERVLVGAASVDELLSRDFESVPGQKSDADRAGGGWRRGVGRVPVVIGGSLLGGWIAMAGILRWCWSGLPVFGGFRRRRCRGGCRMRCGSRRRCGGWMPVVVGGWGVRLSSC</sequence>
<accession>A0A1V3XYN0</accession>
<proteinExistence type="predicted"/>
<gene>
    <name evidence="2" type="ORF">BZL29_1226</name>
</gene>
<evidence type="ECO:0000313" key="3">
    <source>
        <dbReference type="Proteomes" id="UP000188532"/>
    </source>
</evidence>
<comment type="caution">
    <text evidence="2">The sequence shown here is derived from an EMBL/GenBank/DDBJ whole genome shotgun (WGS) entry which is preliminary data.</text>
</comment>
<keyword evidence="1" id="KW-0472">Membrane</keyword>
<dbReference type="Proteomes" id="UP000188532">
    <property type="component" value="Unassembled WGS sequence"/>
</dbReference>
<dbReference type="EMBL" id="MVBN01000001">
    <property type="protein sequence ID" value="OOK84130.1"/>
    <property type="molecule type" value="Genomic_DNA"/>
</dbReference>
<reference evidence="2 3" key="1">
    <citation type="submission" date="2017-02" db="EMBL/GenBank/DDBJ databases">
        <title>Complete genome sequences of Mycobacterium kansasii strains isolated from rhesus macaques.</title>
        <authorList>
            <person name="Panda A."/>
            <person name="Nagaraj S."/>
            <person name="Zhao X."/>
            <person name="Tettelin H."/>
            <person name="Detolla L.J."/>
        </authorList>
    </citation>
    <scope>NUCLEOTIDE SEQUENCE [LARGE SCALE GENOMIC DNA]</scope>
    <source>
        <strain evidence="2 3">11-3469</strain>
    </source>
</reference>
<name>A0A1V3XYN0_MYCKA</name>
<feature type="transmembrane region" description="Helical" evidence="1">
    <location>
        <begin position="56"/>
        <end position="79"/>
    </location>
</feature>
<dbReference type="AlphaFoldDB" id="A0A1V3XYN0"/>
<keyword evidence="1" id="KW-0812">Transmembrane</keyword>
<evidence type="ECO:0000256" key="1">
    <source>
        <dbReference type="SAM" id="Phobius"/>
    </source>
</evidence>
<protein>
    <submittedName>
        <fullName evidence="2">Lantibiotic modifying enzyme domain protein</fullName>
    </submittedName>
</protein>
<keyword evidence="1" id="KW-1133">Transmembrane helix</keyword>
<evidence type="ECO:0000313" key="2">
    <source>
        <dbReference type="EMBL" id="OOK84130.1"/>
    </source>
</evidence>
<organism evidence="2 3">
    <name type="scientific">Mycobacterium kansasii</name>
    <dbReference type="NCBI Taxonomy" id="1768"/>
    <lineage>
        <taxon>Bacteria</taxon>
        <taxon>Bacillati</taxon>
        <taxon>Actinomycetota</taxon>
        <taxon>Actinomycetes</taxon>
        <taxon>Mycobacteriales</taxon>
        <taxon>Mycobacteriaceae</taxon>
        <taxon>Mycobacterium</taxon>
    </lineage>
</organism>